<keyword evidence="1" id="KW-0732">Signal</keyword>
<name>A0ABT7WB36_9FLAO</name>
<gene>
    <name evidence="2" type="ORF">QU605_01470</name>
</gene>
<evidence type="ECO:0000313" key="3">
    <source>
        <dbReference type="Proteomes" id="UP001174839"/>
    </source>
</evidence>
<feature type="signal peptide" evidence="1">
    <location>
        <begin position="1"/>
        <end position="21"/>
    </location>
</feature>
<comment type="caution">
    <text evidence="2">The sequence shown here is derived from an EMBL/GenBank/DDBJ whole genome shotgun (WGS) entry which is preliminary data.</text>
</comment>
<protein>
    <submittedName>
        <fullName evidence="2">Uncharacterized protein</fullName>
    </submittedName>
</protein>
<proteinExistence type="predicted"/>
<feature type="chain" id="PRO_5047059027" evidence="1">
    <location>
        <begin position="22"/>
        <end position="125"/>
    </location>
</feature>
<reference evidence="2" key="1">
    <citation type="submission" date="2023-06" db="EMBL/GenBank/DDBJ databases">
        <title>Robiginitalea aurantiacus sp. nov. and Algoriphagus sediminis sp. nov., isolated from coastal sediment.</title>
        <authorList>
            <person name="Zhou Z.Y."/>
            <person name="An J."/>
            <person name="Jia Y.W."/>
            <person name="Du Z.J."/>
        </authorList>
    </citation>
    <scope>NUCLEOTIDE SEQUENCE</scope>
    <source>
        <strain evidence="2">M39</strain>
    </source>
</reference>
<dbReference type="RefSeq" id="WP_289723484.1">
    <property type="nucleotide sequence ID" value="NZ_JAUDUY010000001.1"/>
</dbReference>
<keyword evidence="3" id="KW-1185">Reference proteome</keyword>
<dbReference type="Proteomes" id="UP001174839">
    <property type="component" value="Unassembled WGS sequence"/>
</dbReference>
<sequence>MKSLKILSILVFLLAFQPGFAQLGSIIPKPDLLKALDDTADLGFSKDKNDKLIEQNESFVNDLFGIVDSDKSEDEKKSALQLLKKDNDSKLENLLGIDGANKYHKKMKKTLRPYKRKMKLLKFAL</sequence>
<organism evidence="2 3">
    <name type="scientific">Robiginitalea aurantiaca</name>
    <dbReference type="NCBI Taxonomy" id="3056915"/>
    <lineage>
        <taxon>Bacteria</taxon>
        <taxon>Pseudomonadati</taxon>
        <taxon>Bacteroidota</taxon>
        <taxon>Flavobacteriia</taxon>
        <taxon>Flavobacteriales</taxon>
        <taxon>Flavobacteriaceae</taxon>
        <taxon>Robiginitalea</taxon>
    </lineage>
</organism>
<evidence type="ECO:0000313" key="2">
    <source>
        <dbReference type="EMBL" id="MDM9630121.1"/>
    </source>
</evidence>
<dbReference type="EMBL" id="JAUDUY010000001">
    <property type="protein sequence ID" value="MDM9630121.1"/>
    <property type="molecule type" value="Genomic_DNA"/>
</dbReference>
<evidence type="ECO:0000256" key="1">
    <source>
        <dbReference type="SAM" id="SignalP"/>
    </source>
</evidence>
<accession>A0ABT7WB36</accession>